<dbReference type="KEGG" id="ker:91104842"/>
<dbReference type="RefSeq" id="XP_066085900.1">
    <property type="nucleotide sequence ID" value="XM_066229803.1"/>
</dbReference>
<keyword evidence="4" id="KW-1185">Reference proteome</keyword>
<feature type="chain" id="PRO_5043545266" evidence="2">
    <location>
        <begin position="23"/>
        <end position="646"/>
    </location>
</feature>
<sequence>MRWSNITLLLLASVSLSFSAGAVQISFLKSNDNDQISLSSDITIDDLVDNQQDNIDPGIEERIEIKEDKWECDIRSWVRAPDLKPSSVIPAETRLSANGSDCKDIEKWEVGLRFKERAIVKLKTKSLDANDFPKKPTFPKFNDTAYPQYDFNDIYFVGGNLGKDPWDEYNTQMKEYNLAIKNESLWDVHGSERIVFDITKELPYTPKNTKSVNEIHSFTVQVPNTNFPPVEKHGRGFISGGNGDHLLNTERLMEYYHLIHLSNGTTLDIPAGRTGFIPQIKSASEKDSDGHWSTDIDLDTNRIQTGEEPDDCPGMFGRGRYGPNAPDCDKSNMANFHLQVGSNMTEVIQGQNITLNFTLTRTGNGSEYPAYLQVGAGTQRNVTWAYNFIDSDDEYHTLLGFDGIKNRQRFGPPINMLQLPSKRELENMRDSKMHMSMSYSLSDSRFPLDYGQSRYDIEMNDEVGKDVYQFQSEVTIPDDHFPSFDSTFESYRSMLEFRLTTIFLCEPLDPYTAKSEETQSEDDEWTEYELPSRENKKKLRVGNHLTHTGSIPIHLTLTTRHTIASEAAPAPTHYLDPDALGPVILLPSQQHSQDHGTLGVTQEESKDQLRKNRYSSARYERYRPGNIGGGFLHAARLWQKKERRDI</sequence>
<reference evidence="3 4" key="1">
    <citation type="submission" date="2024-01" db="EMBL/GenBank/DDBJ databases">
        <title>Comparative genomics of Cryptococcus and Kwoniella reveals pathogenesis evolution and contrasting modes of karyotype evolution via chromosome fusion or intercentromeric recombination.</title>
        <authorList>
            <person name="Coelho M.A."/>
            <person name="David-Palma M."/>
            <person name="Shea T."/>
            <person name="Bowers K."/>
            <person name="McGinley-Smith S."/>
            <person name="Mohammad A.W."/>
            <person name="Gnirke A."/>
            <person name="Yurkov A.M."/>
            <person name="Nowrousian M."/>
            <person name="Sun S."/>
            <person name="Cuomo C.A."/>
            <person name="Heitman J."/>
        </authorList>
    </citation>
    <scope>NUCLEOTIDE SEQUENCE [LARGE SCALE GENOMIC DNA]</scope>
    <source>
        <strain evidence="3 4">PYCC6329</strain>
    </source>
</reference>
<evidence type="ECO:0000256" key="2">
    <source>
        <dbReference type="SAM" id="SignalP"/>
    </source>
</evidence>
<feature type="signal peptide" evidence="2">
    <location>
        <begin position="1"/>
        <end position="22"/>
    </location>
</feature>
<evidence type="ECO:0000256" key="1">
    <source>
        <dbReference type="SAM" id="MobiDB-lite"/>
    </source>
</evidence>
<organism evidence="3 4">
    <name type="scientific">Kwoniella europaea PYCC6329</name>
    <dbReference type="NCBI Taxonomy" id="1423913"/>
    <lineage>
        <taxon>Eukaryota</taxon>
        <taxon>Fungi</taxon>
        <taxon>Dikarya</taxon>
        <taxon>Basidiomycota</taxon>
        <taxon>Agaricomycotina</taxon>
        <taxon>Tremellomycetes</taxon>
        <taxon>Tremellales</taxon>
        <taxon>Cryptococcaceae</taxon>
        <taxon>Kwoniella</taxon>
    </lineage>
</organism>
<evidence type="ECO:0000313" key="3">
    <source>
        <dbReference type="EMBL" id="WWD07933.1"/>
    </source>
</evidence>
<accession>A0AAX4KP34</accession>
<protein>
    <submittedName>
        <fullName evidence="3">Uncharacterized protein</fullName>
    </submittedName>
</protein>
<dbReference type="Proteomes" id="UP001358614">
    <property type="component" value="Chromosome 1"/>
</dbReference>
<evidence type="ECO:0000313" key="4">
    <source>
        <dbReference type="Proteomes" id="UP001358614"/>
    </source>
</evidence>
<gene>
    <name evidence="3" type="ORF">V865_006041</name>
</gene>
<keyword evidence="2" id="KW-0732">Signal</keyword>
<dbReference type="AlphaFoldDB" id="A0AAX4KP34"/>
<name>A0AAX4KP34_9TREE</name>
<dbReference type="EMBL" id="CP144089">
    <property type="protein sequence ID" value="WWD07933.1"/>
    <property type="molecule type" value="Genomic_DNA"/>
</dbReference>
<dbReference type="GeneID" id="91104842"/>
<feature type="region of interest" description="Disordered" evidence="1">
    <location>
        <begin position="590"/>
        <end position="611"/>
    </location>
</feature>
<proteinExistence type="predicted"/>